<keyword evidence="6" id="KW-1185">Reference proteome</keyword>
<accession>A0A7H9DQX2</accession>
<dbReference type="AlphaFoldDB" id="A0A7H9DQX2"/>
<evidence type="ECO:0000313" key="6">
    <source>
        <dbReference type="Proteomes" id="UP000510643"/>
    </source>
</evidence>
<name>A0A7H9DQX2_9FLAO</name>
<dbReference type="KEGG" id="efal:FH779_04585"/>
<dbReference type="EMBL" id="CP040908">
    <property type="protein sequence ID" value="QLL57405.1"/>
    <property type="molecule type" value="Genomic_DNA"/>
</dbReference>
<evidence type="ECO:0000256" key="4">
    <source>
        <dbReference type="ARBA" id="ARBA00022691"/>
    </source>
</evidence>
<dbReference type="PROSITE" id="PS51585">
    <property type="entry name" value="SAM_MT_TPMT"/>
    <property type="match status" value="1"/>
</dbReference>
<gene>
    <name evidence="5" type="ORF">FH779_04585</name>
</gene>
<dbReference type="GO" id="GO:0032259">
    <property type="term" value="P:methylation"/>
    <property type="evidence" value="ECO:0007669"/>
    <property type="project" value="UniProtKB-KW"/>
</dbReference>
<dbReference type="PANTHER" id="PTHR32183:SF6">
    <property type="entry name" value="CYSTEINE SULFINATE DESULFINASE_CYSTEINE DESULFURASE AND RELATED ENZYMES"/>
    <property type="match status" value="1"/>
</dbReference>
<keyword evidence="3 5" id="KW-0808">Transferase</keyword>
<dbReference type="InterPro" id="IPR029063">
    <property type="entry name" value="SAM-dependent_MTases_sf"/>
</dbReference>
<keyword evidence="4" id="KW-0949">S-adenosyl-L-methionine</keyword>
<dbReference type="SUPFAM" id="SSF53335">
    <property type="entry name" value="S-adenosyl-L-methionine-dependent methyltransferases"/>
    <property type="match status" value="1"/>
</dbReference>
<dbReference type="Proteomes" id="UP000510643">
    <property type="component" value="Chromosome"/>
</dbReference>
<evidence type="ECO:0000313" key="5">
    <source>
        <dbReference type="EMBL" id="QLL57405.1"/>
    </source>
</evidence>
<dbReference type="Pfam" id="PF05724">
    <property type="entry name" value="TPMT"/>
    <property type="match status" value="1"/>
</dbReference>
<evidence type="ECO:0000256" key="2">
    <source>
        <dbReference type="ARBA" id="ARBA00022603"/>
    </source>
</evidence>
<protein>
    <submittedName>
        <fullName evidence="5">Methyltransferase domain-containing protein</fullName>
    </submittedName>
</protein>
<evidence type="ECO:0000256" key="1">
    <source>
        <dbReference type="ARBA" id="ARBA00022553"/>
    </source>
</evidence>
<evidence type="ECO:0000256" key="3">
    <source>
        <dbReference type="ARBA" id="ARBA00022679"/>
    </source>
</evidence>
<dbReference type="GO" id="GO:0008757">
    <property type="term" value="F:S-adenosylmethionine-dependent methyltransferase activity"/>
    <property type="evidence" value="ECO:0007669"/>
    <property type="project" value="InterPro"/>
</dbReference>
<sequence>MELNENFWNDKYTTNQTGWDLKAPSTPLKEYIDQLEDKNIRILIPGCGNAYEAEYLLEQGFTNITLIDISEIVVEKIKEKFKHNPNIKVLHQDFFELDGEFDLILEQTFFCALDPKLRQSYSIKMNELLAENGKLVGVLFNREFGNDTPPFGGDKTEYQTYFNDYFDFKVMENCYNSIPPRAKTELFINLKKIAK</sequence>
<keyword evidence="2 5" id="KW-0489">Methyltransferase</keyword>
<reference evidence="5 6" key="1">
    <citation type="submission" date="2019-06" db="EMBL/GenBank/DDBJ databases">
        <title>Emergence of pandrug resistant Empedobacter falsenii in China.</title>
        <authorList>
            <person name="Dong N."/>
            <person name="Chen S."/>
            <person name="Zhang R."/>
        </authorList>
    </citation>
    <scope>NUCLEOTIDE SEQUENCE [LARGE SCALE GENOMIC DNA]</scope>
    <source>
        <strain evidence="5 6">1681-1</strain>
    </source>
</reference>
<dbReference type="GeneID" id="78400719"/>
<dbReference type="InterPro" id="IPR008854">
    <property type="entry name" value="TPMT"/>
</dbReference>
<dbReference type="RefSeq" id="WP_180906233.1">
    <property type="nucleotide sequence ID" value="NZ_CP040908.1"/>
</dbReference>
<proteinExistence type="predicted"/>
<dbReference type="CDD" id="cd02440">
    <property type="entry name" value="AdoMet_MTases"/>
    <property type="match status" value="1"/>
</dbReference>
<organism evidence="5 6">
    <name type="scientific">Empedobacter falsenii</name>
    <dbReference type="NCBI Taxonomy" id="343874"/>
    <lineage>
        <taxon>Bacteria</taxon>
        <taxon>Pseudomonadati</taxon>
        <taxon>Bacteroidota</taxon>
        <taxon>Flavobacteriia</taxon>
        <taxon>Flavobacteriales</taxon>
        <taxon>Weeksellaceae</taxon>
        <taxon>Empedobacter</taxon>
    </lineage>
</organism>
<dbReference type="PANTHER" id="PTHR32183">
    <property type="match status" value="1"/>
</dbReference>
<keyword evidence="1" id="KW-0597">Phosphoprotein</keyword>
<dbReference type="Gene3D" id="3.40.50.150">
    <property type="entry name" value="Vaccinia Virus protein VP39"/>
    <property type="match status" value="1"/>
</dbReference>